<keyword evidence="1" id="KW-0812">Transmembrane</keyword>
<dbReference type="Proteomes" id="UP000676325">
    <property type="component" value="Unassembled WGS sequence"/>
</dbReference>
<feature type="transmembrane region" description="Helical" evidence="1">
    <location>
        <begin position="20"/>
        <end position="42"/>
    </location>
</feature>
<evidence type="ECO:0000313" key="3">
    <source>
        <dbReference type="Proteomes" id="UP000676325"/>
    </source>
</evidence>
<reference evidence="2" key="1">
    <citation type="submission" date="2021-04" db="EMBL/GenBank/DDBJ databases">
        <title>Genome based classification of Actinospica acidithermotolerans sp. nov., an actinobacterium isolated from an Indonesian hot spring.</title>
        <authorList>
            <person name="Kusuma A.B."/>
            <person name="Putra K.E."/>
            <person name="Nafisah S."/>
            <person name="Loh J."/>
            <person name="Nouioui I."/>
            <person name="Goodfellow M."/>
        </authorList>
    </citation>
    <scope>NUCLEOTIDE SEQUENCE</scope>
    <source>
        <strain evidence="2">MGRD01-02</strain>
    </source>
</reference>
<keyword evidence="1" id="KW-1133">Transmembrane helix</keyword>
<evidence type="ECO:0000313" key="2">
    <source>
        <dbReference type="EMBL" id="MBR7826699.1"/>
    </source>
</evidence>
<gene>
    <name evidence="2" type="ORF">KDK95_10325</name>
</gene>
<dbReference type="AlphaFoldDB" id="A0A941EFD3"/>
<keyword evidence="3" id="KW-1185">Reference proteome</keyword>
<organism evidence="2 3">
    <name type="scientific">Actinospica acidithermotolerans</name>
    <dbReference type="NCBI Taxonomy" id="2828514"/>
    <lineage>
        <taxon>Bacteria</taxon>
        <taxon>Bacillati</taxon>
        <taxon>Actinomycetota</taxon>
        <taxon>Actinomycetes</taxon>
        <taxon>Catenulisporales</taxon>
        <taxon>Actinospicaceae</taxon>
        <taxon>Actinospica</taxon>
    </lineage>
</organism>
<comment type="caution">
    <text evidence="2">The sequence shown here is derived from an EMBL/GenBank/DDBJ whole genome shotgun (WGS) entry which is preliminary data.</text>
</comment>
<dbReference type="EMBL" id="JAGSOH010000021">
    <property type="protein sequence ID" value="MBR7826699.1"/>
    <property type="molecule type" value="Genomic_DNA"/>
</dbReference>
<dbReference type="RefSeq" id="WP_212517846.1">
    <property type="nucleotide sequence ID" value="NZ_JAGSOH010000021.1"/>
</dbReference>
<evidence type="ECO:0000256" key="1">
    <source>
        <dbReference type="SAM" id="Phobius"/>
    </source>
</evidence>
<keyword evidence="1" id="KW-0472">Membrane</keyword>
<protein>
    <submittedName>
        <fullName evidence="2">Uncharacterized protein</fullName>
    </submittedName>
</protein>
<sequence length="56" mass="6082">MITNPLTVTLDHGQVTEITGGAWTPAVYVLLVVGTVICGRLWRLLPSMRKGSESRS</sequence>
<name>A0A941EFD3_9ACTN</name>
<accession>A0A941EFD3</accession>
<proteinExistence type="predicted"/>